<keyword evidence="3" id="KW-1278">Translocase</keyword>
<evidence type="ECO:0000256" key="1">
    <source>
        <dbReference type="ARBA" id="ARBA00004141"/>
    </source>
</evidence>
<comment type="caution">
    <text evidence="9">The sequence shown here is derived from an EMBL/GenBank/DDBJ whole genome shotgun (WGS) entry which is preliminary data.</text>
</comment>
<dbReference type="SFLD" id="SFLDF00027">
    <property type="entry name" value="p-type_atpase"/>
    <property type="match status" value="1"/>
</dbReference>
<dbReference type="Gene3D" id="3.40.1110.10">
    <property type="entry name" value="Calcium-transporting ATPase, cytoplasmic domain N"/>
    <property type="match status" value="1"/>
</dbReference>
<dbReference type="PRINTS" id="PR00119">
    <property type="entry name" value="CATATPASE"/>
</dbReference>
<keyword evidence="5 7" id="KW-0472">Membrane</keyword>
<dbReference type="InterPro" id="IPR001757">
    <property type="entry name" value="P_typ_ATPase"/>
</dbReference>
<reference evidence="9" key="1">
    <citation type="submission" date="2020-08" db="EMBL/GenBank/DDBJ databases">
        <title>Genome public.</title>
        <authorList>
            <person name="Liu C."/>
            <person name="Sun Q."/>
        </authorList>
    </citation>
    <scope>NUCLEOTIDE SEQUENCE</scope>
    <source>
        <strain evidence="9">NSJ-40</strain>
    </source>
</reference>
<keyword evidence="2 7" id="KW-0812">Transmembrane</keyword>
<dbReference type="InterPro" id="IPR008250">
    <property type="entry name" value="ATPase_P-typ_transduc_dom_A_sf"/>
</dbReference>
<dbReference type="SFLD" id="SFLDS00003">
    <property type="entry name" value="Haloacid_Dehalogenase"/>
    <property type="match status" value="1"/>
</dbReference>
<organism evidence="9 10">
    <name type="scientific">Yeguia hominis</name>
    <dbReference type="NCBI Taxonomy" id="2763662"/>
    <lineage>
        <taxon>Bacteria</taxon>
        <taxon>Bacillati</taxon>
        <taxon>Bacillota</taxon>
        <taxon>Clostridia</taxon>
        <taxon>Eubacteriales</taxon>
        <taxon>Yeguiaceae</taxon>
        <taxon>Yeguia</taxon>
    </lineage>
</organism>
<feature type="region of interest" description="Disordered" evidence="6">
    <location>
        <begin position="1"/>
        <end position="33"/>
    </location>
</feature>
<feature type="transmembrane region" description="Helical" evidence="7">
    <location>
        <begin position="741"/>
        <end position="761"/>
    </location>
</feature>
<keyword evidence="4 7" id="KW-1133">Transmembrane helix</keyword>
<dbReference type="AlphaFoldDB" id="A0A926D8A6"/>
<evidence type="ECO:0000256" key="3">
    <source>
        <dbReference type="ARBA" id="ARBA00022967"/>
    </source>
</evidence>
<protein>
    <submittedName>
        <fullName evidence="9">Cation-translocating P-type ATPase</fullName>
    </submittedName>
</protein>
<dbReference type="PROSITE" id="PS00154">
    <property type="entry name" value="ATPASE_E1_E2"/>
    <property type="match status" value="1"/>
</dbReference>
<gene>
    <name evidence="9" type="ORF">IAG03_04190</name>
</gene>
<feature type="transmembrane region" description="Helical" evidence="7">
    <location>
        <begin position="230"/>
        <end position="254"/>
    </location>
</feature>
<dbReference type="SUPFAM" id="SSF81665">
    <property type="entry name" value="Calcium ATPase, transmembrane domain M"/>
    <property type="match status" value="1"/>
</dbReference>
<feature type="transmembrane region" description="Helical" evidence="7">
    <location>
        <begin position="645"/>
        <end position="665"/>
    </location>
</feature>
<dbReference type="InterPro" id="IPR018303">
    <property type="entry name" value="ATPase_P-typ_P_site"/>
</dbReference>
<dbReference type="InterPro" id="IPR036412">
    <property type="entry name" value="HAD-like_sf"/>
</dbReference>
<evidence type="ECO:0000256" key="4">
    <source>
        <dbReference type="ARBA" id="ARBA00022989"/>
    </source>
</evidence>
<feature type="domain" description="P-type ATPase A" evidence="8">
    <location>
        <begin position="122"/>
        <end position="220"/>
    </location>
</feature>
<dbReference type="RefSeq" id="WP_249318559.1">
    <property type="nucleotide sequence ID" value="NZ_JACRSN010000004.1"/>
</dbReference>
<dbReference type="Gene3D" id="1.20.1110.10">
    <property type="entry name" value="Calcium-transporting ATPase, transmembrane domain"/>
    <property type="match status" value="1"/>
</dbReference>
<dbReference type="SUPFAM" id="SSF56784">
    <property type="entry name" value="HAD-like"/>
    <property type="match status" value="1"/>
</dbReference>
<dbReference type="PANTHER" id="PTHR42861">
    <property type="entry name" value="CALCIUM-TRANSPORTING ATPASE"/>
    <property type="match status" value="1"/>
</dbReference>
<evidence type="ECO:0000256" key="2">
    <source>
        <dbReference type="ARBA" id="ARBA00022692"/>
    </source>
</evidence>
<dbReference type="PRINTS" id="PR00120">
    <property type="entry name" value="HATPASE"/>
</dbReference>
<dbReference type="GO" id="GO:0016887">
    <property type="term" value="F:ATP hydrolysis activity"/>
    <property type="evidence" value="ECO:0007669"/>
    <property type="project" value="InterPro"/>
</dbReference>
<dbReference type="InterPro" id="IPR059000">
    <property type="entry name" value="ATPase_P-type_domA"/>
</dbReference>
<dbReference type="CDD" id="cd02609">
    <property type="entry name" value="P-type_ATPase"/>
    <property type="match status" value="1"/>
</dbReference>
<name>A0A926D8A6_9FIRM</name>
<dbReference type="InterPro" id="IPR044492">
    <property type="entry name" value="P_typ_ATPase_HD_dom"/>
</dbReference>
<feature type="transmembrane region" description="Helical" evidence="7">
    <location>
        <begin position="712"/>
        <end position="729"/>
    </location>
</feature>
<sequence length="810" mass="88443">MLVSRHSKQEPSPKPRAHSAQQWARYTPAPDTGLSEEQVQQRRNEGLLNGETEIKTKSIGRIIRDNVINPFNILNMILAALVLSVGSFKNMLFMNIILINTCIGSFQEIRAKKTIDKLSLISAPKASVVRAGKTQKIPVSDIVLDDILHLSSGNQVCSDCILLEGECEANESLITGESDPVTKKPGDLLLSGSFLSSGSCYAKVEHVGEENYATQISSSAKYVKKPNSEILYWMNIIIKIIGFVIIPVGALLFYKEMFLSDISFQESVLDVVAALIGMIPEGLMLLISVVFAVGVLRLSRHKTLVQELYCIETLARVDTLCLDKTGTITEGTMQLDEILPLHDTPQESIETALAAMMQSLHDSNPTSDALRKAFPDAPAWRAVAEVPFSSARKWSGVSFQTEGTYVLGAAEFVLKSAFEAVRPLVESYSDLGHRVLVLAHADAPFSGKELPLGLNPVALILLSDKIRPSAKRTLAYFADQGVTLKVISGDNAHTVSNIAEKAGLEHADRYIDATTLQTDAEIAAAAKEYTVFGRVTPQQKLQLVKALKQDGHTVAMTGDGVNDVLALKEADCSVAMASGSDAARTVSQLVLLDSDFASMPLVVKEGRRSINNLQRSASLFLVKTIFSTLIAVFFIFAPVTYPMEPIQLTLISFFTIGTPSFLLALGPNKERVHGHFIWNVLQNALPAALTMTLNLIMMTAIFQFVGFTGSEFSTLCVLMNGFTGLLMLLNVCRPLNSVRTVLFCAMAAGFTVATIFFQPLFGLVPVTASMLVVLIPMMFFAVFLMSMLSQLLRYFAARVSSGSKRRHTRR</sequence>
<feature type="transmembrane region" description="Helical" evidence="7">
    <location>
        <begin position="92"/>
        <end position="109"/>
    </location>
</feature>
<dbReference type="NCBIfam" id="TIGR01494">
    <property type="entry name" value="ATPase_P-type"/>
    <property type="match status" value="2"/>
</dbReference>
<dbReference type="InterPro" id="IPR023214">
    <property type="entry name" value="HAD_sf"/>
</dbReference>
<dbReference type="SUPFAM" id="SSF81660">
    <property type="entry name" value="Metal cation-transporting ATPase, ATP-binding domain N"/>
    <property type="match status" value="1"/>
</dbReference>
<evidence type="ECO:0000256" key="7">
    <source>
        <dbReference type="SAM" id="Phobius"/>
    </source>
</evidence>
<dbReference type="GO" id="GO:0016020">
    <property type="term" value="C:membrane"/>
    <property type="evidence" value="ECO:0007669"/>
    <property type="project" value="UniProtKB-SubCell"/>
</dbReference>
<feature type="transmembrane region" description="Helical" evidence="7">
    <location>
        <begin position="274"/>
        <end position="296"/>
    </location>
</feature>
<evidence type="ECO:0000313" key="10">
    <source>
        <dbReference type="Proteomes" id="UP000651482"/>
    </source>
</evidence>
<accession>A0A926D8A6</accession>
<dbReference type="Proteomes" id="UP000651482">
    <property type="component" value="Unassembled WGS sequence"/>
</dbReference>
<dbReference type="GO" id="GO:0005524">
    <property type="term" value="F:ATP binding"/>
    <property type="evidence" value="ECO:0007669"/>
    <property type="project" value="InterPro"/>
</dbReference>
<evidence type="ECO:0000313" key="9">
    <source>
        <dbReference type="EMBL" id="MBC8533212.1"/>
    </source>
</evidence>
<dbReference type="EMBL" id="JACRSN010000004">
    <property type="protein sequence ID" value="MBC8533212.1"/>
    <property type="molecule type" value="Genomic_DNA"/>
</dbReference>
<dbReference type="SUPFAM" id="SSF81653">
    <property type="entry name" value="Calcium ATPase, transduction domain A"/>
    <property type="match status" value="1"/>
</dbReference>
<dbReference type="Pfam" id="PF00122">
    <property type="entry name" value="E1-E2_ATPase"/>
    <property type="match status" value="1"/>
</dbReference>
<evidence type="ECO:0000256" key="5">
    <source>
        <dbReference type="ARBA" id="ARBA00023136"/>
    </source>
</evidence>
<proteinExistence type="predicted"/>
<dbReference type="InterPro" id="IPR023299">
    <property type="entry name" value="ATPase_P-typ_cyto_dom_N"/>
</dbReference>
<dbReference type="Pfam" id="PF00702">
    <property type="entry name" value="Hydrolase"/>
    <property type="match status" value="1"/>
</dbReference>
<keyword evidence="10" id="KW-1185">Reference proteome</keyword>
<feature type="transmembrane region" description="Helical" evidence="7">
    <location>
        <begin position="685"/>
        <end position="706"/>
    </location>
</feature>
<feature type="transmembrane region" description="Helical" evidence="7">
    <location>
        <begin position="617"/>
        <end position="639"/>
    </location>
</feature>
<evidence type="ECO:0000259" key="8">
    <source>
        <dbReference type="Pfam" id="PF00122"/>
    </source>
</evidence>
<dbReference type="SFLD" id="SFLDG00002">
    <property type="entry name" value="C1.7:_P-type_atpase_like"/>
    <property type="match status" value="1"/>
</dbReference>
<dbReference type="InterPro" id="IPR023298">
    <property type="entry name" value="ATPase_P-typ_TM_dom_sf"/>
</dbReference>
<evidence type="ECO:0000256" key="6">
    <source>
        <dbReference type="SAM" id="MobiDB-lite"/>
    </source>
</evidence>
<comment type="subcellular location">
    <subcellularLocation>
        <location evidence="1">Membrane</location>
        <topology evidence="1">Multi-pass membrane protein</topology>
    </subcellularLocation>
</comment>
<dbReference type="Gene3D" id="3.40.50.1000">
    <property type="entry name" value="HAD superfamily/HAD-like"/>
    <property type="match status" value="1"/>
</dbReference>
<feature type="transmembrane region" description="Helical" evidence="7">
    <location>
        <begin position="67"/>
        <end position="86"/>
    </location>
</feature>
<feature type="transmembrane region" description="Helical" evidence="7">
    <location>
        <begin position="773"/>
        <end position="796"/>
    </location>
</feature>
<dbReference type="Gene3D" id="2.70.150.10">
    <property type="entry name" value="Calcium-transporting ATPase, cytoplasmic transduction domain A"/>
    <property type="match status" value="1"/>
</dbReference>